<evidence type="ECO:0000259" key="7">
    <source>
        <dbReference type="PROSITE" id="PS50850"/>
    </source>
</evidence>
<keyword evidence="5 6" id="KW-0472">Membrane</keyword>
<feature type="transmembrane region" description="Helical" evidence="6">
    <location>
        <begin position="23"/>
        <end position="50"/>
    </location>
</feature>
<evidence type="ECO:0000313" key="9">
    <source>
        <dbReference type="Proteomes" id="UP000010296"/>
    </source>
</evidence>
<name>E6LH69_ENTI1</name>
<dbReference type="Proteomes" id="UP000010296">
    <property type="component" value="Unassembled WGS sequence"/>
</dbReference>
<dbReference type="HOGENOM" id="CLU_001265_10_13_9"/>
<dbReference type="InterPro" id="IPR036259">
    <property type="entry name" value="MFS_trans_sf"/>
</dbReference>
<evidence type="ECO:0000256" key="3">
    <source>
        <dbReference type="ARBA" id="ARBA00022692"/>
    </source>
</evidence>
<dbReference type="Gene3D" id="1.20.1250.20">
    <property type="entry name" value="MFS general substrate transporter like domains"/>
    <property type="match status" value="1"/>
</dbReference>
<organism evidence="8 9">
    <name type="scientific">Enterococcus italicus (strain DSM 15952 / CCUG 50447 / LMG 22039 / TP 1.5)</name>
    <dbReference type="NCBI Taxonomy" id="888064"/>
    <lineage>
        <taxon>Bacteria</taxon>
        <taxon>Bacillati</taxon>
        <taxon>Bacillota</taxon>
        <taxon>Bacilli</taxon>
        <taxon>Lactobacillales</taxon>
        <taxon>Enterococcaceae</taxon>
        <taxon>Enterococcus</taxon>
    </lineage>
</organism>
<feature type="transmembrane region" description="Helical" evidence="6">
    <location>
        <begin position="382"/>
        <end position="400"/>
    </location>
</feature>
<evidence type="ECO:0000256" key="4">
    <source>
        <dbReference type="ARBA" id="ARBA00022989"/>
    </source>
</evidence>
<dbReference type="InterPro" id="IPR011701">
    <property type="entry name" value="MFS"/>
</dbReference>
<feature type="transmembrane region" description="Helical" evidence="6">
    <location>
        <begin position="62"/>
        <end position="82"/>
    </location>
</feature>
<sequence length="423" mass="46066">MATVWKKKKERGRNMKEHSEDKLFNKGFITITLINFIVFLIYYCFVVITAKYASQELGASTAQAGFAAGIYIIGTLIARLYIGKILELRGRRIILRLGAVLYVVTTAAYLFSANIVILDTVRFLNGFAYGMVSTAANAIVTAYIPASKNGEGINYYGLSTSLAAAAGPFIGMLLLPSFGFQFIIIFATVLAFLTGIACFLFPVKNIELTPEHRASLEKWSLDSFIEKKVAFISSIGFLIGLAYSSVLAFLSIYAGQLGLESAGAFFFVVYALSVTFTRPITGRLFDSKGADSVMYPSFIFLALGLFLLSVTFNSVMLLVAGALVGLGYGTFMSNGQAVCLKTVDQSRIGVALSTYFIGLDLGLGVGPYSLGALHSVLNYQGIYIFCGIIPIIVTVLYRVFYKAKNLEEKIEVNILSKEDLHAK</sequence>
<dbReference type="GO" id="GO:0022857">
    <property type="term" value="F:transmembrane transporter activity"/>
    <property type="evidence" value="ECO:0007669"/>
    <property type="project" value="InterPro"/>
</dbReference>
<keyword evidence="9" id="KW-1185">Reference proteome</keyword>
<proteinExistence type="predicted"/>
<dbReference type="InterPro" id="IPR052714">
    <property type="entry name" value="MFS_Exporter"/>
</dbReference>
<dbReference type="InterPro" id="IPR020846">
    <property type="entry name" value="MFS_dom"/>
</dbReference>
<dbReference type="CDD" id="cd17489">
    <property type="entry name" value="MFS_YfcJ_like"/>
    <property type="match status" value="1"/>
</dbReference>
<feature type="transmembrane region" description="Helical" evidence="6">
    <location>
        <begin position="155"/>
        <end position="174"/>
    </location>
</feature>
<evidence type="ECO:0000256" key="2">
    <source>
        <dbReference type="ARBA" id="ARBA00022448"/>
    </source>
</evidence>
<dbReference type="SUPFAM" id="SSF103473">
    <property type="entry name" value="MFS general substrate transporter"/>
    <property type="match status" value="1"/>
</dbReference>
<dbReference type="PATRIC" id="fig|888064.11.peg.162"/>
<feature type="transmembrane region" description="Helical" evidence="6">
    <location>
        <begin position="123"/>
        <end position="143"/>
    </location>
</feature>
<feature type="domain" description="Major facilitator superfamily (MFS) profile" evidence="7">
    <location>
        <begin position="28"/>
        <end position="405"/>
    </location>
</feature>
<evidence type="ECO:0000313" key="8">
    <source>
        <dbReference type="EMBL" id="EFU73593.1"/>
    </source>
</evidence>
<comment type="subcellular location">
    <subcellularLocation>
        <location evidence="1">Cell membrane</location>
        <topology evidence="1">Multi-pass membrane protein</topology>
    </subcellularLocation>
</comment>
<keyword evidence="4 6" id="KW-1133">Transmembrane helix</keyword>
<evidence type="ECO:0000256" key="1">
    <source>
        <dbReference type="ARBA" id="ARBA00004651"/>
    </source>
</evidence>
<protein>
    <submittedName>
        <fullName evidence="8">Transporter, major facilitator family protein</fullName>
    </submittedName>
</protein>
<comment type="caution">
    <text evidence="8">The sequence shown here is derived from an EMBL/GenBank/DDBJ whole genome shotgun (WGS) entry which is preliminary data.</text>
</comment>
<dbReference type="PROSITE" id="PS50850">
    <property type="entry name" value="MFS"/>
    <property type="match status" value="1"/>
</dbReference>
<reference evidence="8 9" key="1">
    <citation type="submission" date="2010-12" db="EMBL/GenBank/DDBJ databases">
        <authorList>
            <person name="Muzny D."/>
            <person name="Qin X."/>
            <person name="Deng J."/>
            <person name="Jiang H."/>
            <person name="Liu Y."/>
            <person name="Qu J."/>
            <person name="Song X.-Z."/>
            <person name="Zhang L."/>
            <person name="Thornton R."/>
            <person name="Coyle M."/>
            <person name="Francisco L."/>
            <person name="Jackson L."/>
            <person name="Javaid M."/>
            <person name="Korchina V."/>
            <person name="Kovar C."/>
            <person name="Mata R."/>
            <person name="Mathew T."/>
            <person name="Ngo R."/>
            <person name="Nguyen L."/>
            <person name="Nguyen N."/>
            <person name="Okwuonu G."/>
            <person name="Ongeri F."/>
            <person name="Pham C."/>
            <person name="Simmons D."/>
            <person name="Wilczek-Boney K."/>
            <person name="Hale W."/>
            <person name="Jakkamsetti A."/>
            <person name="Pham P."/>
            <person name="Ruth R."/>
            <person name="San Lucas F."/>
            <person name="Warren J."/>
            <person name="Zhang J."/>
            <person name="Zhao Z."/>
            <person name="Zhou C."/>
            <person name="Zhu D."/>
            <person name="Lee S."/>
            <person name="Bess C."/>
            <person name="Blankenburg K."/>
            <person name="Forbes L."/>
            <person name="Fu Q."/>
            <person name="Gubbala S."/>
            <person name="Hirani K."/>
            <person name="Jayaseelan J.C."/>
            <person name="Lara F."/>
            <person name="Munidasa M."/>
            <person name="Palculict T."/>
            <person name="Patil S."/>
            <person name="Pu L.-L."/>
            <person name="Saada N."/>
            <person name="Tang L."/>
            <person name="Weissenberger G."/>
            <person name="Zhu Y."/>
            <person name="Hemphill L."/>
            <person name="Shang Y."/>
            <person name="Youmans B."/>
            <person name="Ayvaz T."/>
            <person name="Ross M."/>
            <person name="Santibanez J."/>
            <person name="Aqrawi P."/>
            <person name="Gross S."/>
            <person name="Joshi V."/>
            <person name="Fowler G."/>
            <person name="Nazareth L."/>
            <person name="Reid J."/>
            <person name="Worley K."/>
            <person name="Petrosino J."/>
            <person name="Highlander S."/>
            <person name="Gibbs R."/>
        </authorList>
    </citation>
    <scope>NUCLEOTIDE SEQUENCE [LARGE SCALE GENOMIC DNA]</scope>
    <source>
        <strain evidence="9">DSM 15952 / CCUG 50447 / LMG 22039 / TP 1.5</strain>
    </source>
</reference>
<dbReference type="eggNOG" id="COG2814">
    <property type="taxonomic scope" value="Bacteria"/>
</dbReference>
<keyword evidence="2" id="KW-0813">Transport</keyword>
<feature type="transmembrane region" description="Helical" evidence="6">
    <location>
        <begin position="293"/>
        <end position="312"/>
    </location>
</feature>
<feature type="transmembrane region" description="Helical" evidence="6">
    <location>
        <begin position="180"/>
        <end position="203"/>
    </location>
</feature>
<dbReference type="OrthoDB" id="9814001at2"/>
<accession>E6LH69</accession>
<dbReference type="GO" id="GO:0005886">
    <property type="term" value="C:plasma membrane"/>
    <property type="evidence" value="ECO:0007669"/>
    <property type="project" value="UniProtKB-SubCell"/>
</dbReference>
<dbReference type="Pfam" id="PF07690">
    <property type="entry name" value="MFS_1"/>
    <property type="match status" value="1"/>
</dbReference>
<keyword evidence="3 6" id="KW-0812">Transmembrane</keyword>
<dbReference type="PANTHER" id="PTHR23531:SF1">
    <property type="entry name" value="QUINOLENE RESISTANCE PROTEIN NORA"/>
    <property type="match status" value="1"/>
</dbReference>
<dbReference type="PANTHER" id="PTHR23531">
    <property type="entry name" value="QUINOLENE RESISTANCE PROTEIN NORA"/>
    <property type="match status" value="1"/>
</dbReference>
<dbReference type="EMBL" id="AEPV01000066">
    <property type="protein sequence ID" value="EFU73593.1"/>
    <property type="molecule type" value="Genomic_DNA"/>
</dbReference>
<evidence type="ECO:0000256" key="6">
    <source>
        <dbReference type="SAM" id="Phobius"/>
    </source>
</evidence>
<dbReference type="STRING" id="888064.HMPREF9088_1709"/>
<dbReference type="AlphaFoldDB" id="E6LH69"/>
<feature type="transmembrane region" description="Helical" evidence="6">
    <location>
        <begin position="229"/>
        <end position="255"/>
    </location>
</feature>
<feature type="transmembrane region" description="Helical" evidence="6">
    <location>
        <begin position="261"/>
        <end position="281"/>
    </location>
</feature>
<feature type="transmembrane region" description="Helical" evidence="6">
    <location>
        <begin position="94"/>
        <end position="117"/>
    </location>
</feature>
<evidence type="ECO:0000256" key="5">
    <source>
        <dbReference type="ARBA" id="ARBA00023136"/>
    </source>
</evidence>
<gene>
    <name evidence="8" type="ORF">HMPREF9088_1709</name>
</gene>